<feature type="domain" description="NfeD-like C-terminal" evidence="2">
    <location>
        <begin position="29"/>
        <end position="82"/>
    </location>
</feature>
<keyword evidence="1" id="KW-0812">Transmembrane</keyword>
<dbReference type="AlphaFoldDB" id="A0A0U2VE24"/>
<dbReference type="Pfam" id="PF01957">
    <property type="entry name" value="NfeD"/>
    <property type="match status" value="1"/>
</dbReference>
<evidence type="ECO:0000313" key="4">
    <source>
        <dbReference type="Proteomes" id="UP000060778"/>
    </source>
</evidence>
<keyword evidence="1" id="KW-0472">Membrane</keyword>
<evidence type="ECO:0000313" key="3">
    <source>
        <dbReference type="EMBL" id="ALU12290.1"/>
    </source>
</evidence>
<reference evidence="3 4" key="1">
    <citation type="submission" date="2013-11" db="EMBL/GenBank/DDBJ databases">
        <title>Comparative genomics of Ignicoccus.</title>
        <authorList>
            <person name="Podar M."/>
        </authorList>
    </citation>
    <scope>NUCLEOTIDE SEQUENCE [LARGE SCALE GENOMIC DNA]</scope>
    <source>
        <strain evidence="3 4">DSM 13165</strain>
    </source>
</reference>
<dbReference type="SUPFAM" id="SSF141322">
    <property type="entry name" value="NfeD domain-like"/>
    <property type="match status" value="1"/>
</dbReference>
<name>A0A0U2VE24_9CREN</name>
<dbReference type="STRING" id="940295.EYM_02140"/>
<dbReference type="InterPro" id="IPR002810">
    <property type="entry name" value="NfeD-like_C"/>
</dbReference>
<dbReference type="KEGG" id="iis:EYM_02140"/>
<organism evidence="3 4">
    <name type="scientific">Ignicoccus islandicus DSM 13165</name>
    <dbReference type="NCBI Taxonomy" id="940295"/>
    <lineage>
        <taxon>Archaea</taxon>
        <taxon>Thermoproteota</taxon>
        <taxon>Thermoprotei</taxon>
        <taxon>Desulfurococcales</taxon>
        <taxon>Desulfurococcaceae</taxon>
        <taxon>Ignicoccus</taxon>
    </lineage>
</organism>
<accession>A0A0U2VE24</accession>
<keyword evidence="1" id="KW-1133">Transmembrane helix</keyword>
<dbReference type="GeneID" id="30679830"/>
<gene>
    <name evidence="3" type="ORF">EYM_02140</name>
</gene>
<dbReference type="EMBL" id="CP006867">
    <property type="protein sequence ID" value="ALU12290.1"/>
    <property type="molecule type" value="Genomic_DNA"/>
</dbReference>
<dbReference type="OrthoDB" id="28112at2157"/>
<dbReference type="InterPro" id="IPR012340">
    <property type="entry name" value="NA-bd_OB-fold"/>
</dbReference>
<dbReference type="Proteomes" id="UP000060778">
    <property type="component" value="Chromosome"/>
</dbReference>
<protein>
    <recommendedName>
        <fullName evidence="2">NfeD-like C-terminal domain-containing protein</fullName>
    </recommendedName>
</protein>
<sequence>MDAQQYLLGIALISVIVILLIFSSSAKKDEIVGKKGRVVKINKETWVEIEGELWKARSEEKLSEGDEIEVLRRVGLTLEVKKVEKKDDNI</sequence>
<dbReference type="Gene3D" id="2.40.50.140">
    <property type="entry name" value="Nucleic acid-binding proteins"/>
    <property type="match status" value="1"/>
</dbReference>
<evidence type="ECO:0000259" key="2">
    <source>
        <dbReference type="Pfam" id="PF01957"/>
    </source>
</evidence>
<feature type="transmembrane region" description="Helical" evidence="1">
    <location>
        <begin position="6"/>
        <end position="26"/>
    </location>
</feature>
<dbReference type="RefSeq" id="WP_075049454.1">
    <property type="nucleotide sequence ID" value="NZ_CP006867.1"/>
</dbReference>
<evidence type="ECO:0000256" key="1">
    <source>
        <dbReference type="SAM" id="Phobius"/>
    </source>
</evidence>
<proteinExistence type="predicted"/>
<keyword evidence="4" id="KW-1185">Reference proteome</keyword>